<sequence>MQCTPWDRS</sequence>
<accession>A0A0A8Z4Q8</accession>
<proteinExistence type="predicted"/>
<protein>
    <submittedName>
        <fullName evidence="1">Uncharacterized protein</fullName>
    </submittedName>
</protein>
<evidence type="ECO:0000313" key="1">
    <source>
        <dbReference type="EMBL" id="JAD34379.1"/>
    </source>
</evidence>
<name>A0A0A8Z4Q8_ARUDO</name>
<dbReference type="EMBL" id="GBRH01263516">
    <property type="protein sequence ID" value="JAD34379.1"/>
    <property type="molecule type" value="Transcribed_RNA"/>
</dbReference>
<reference evidence="1" key="2">
    <citation type="journal article" date="2015" name="Data Brief">
        <title>Shoot transcriptome of the giant reed, Arundo donax.</title>
        <authorList>
            <person name="Barrero R.A."/>
            <person name="Guerrero F.D."/>
            <person name="Moolhuijzen P."/>
            <person name="Goolsby J.A."/>
            <person name="Tidwell J."/>
            <person name="Bellgard S.E."/>
            <person name="Bellgard M.I."/>
        </authorList>
    </citation>
    <scope>NUCLEOTIDE SEQUENCE</scope>
    <source>
        <tissue evidence="1">Shoot tissue taken approximately 20 cm above the soil surface</tissue>
    </source>
</reference>
<organism evidence="1">
    <name type="scientific">Arundo donax</name>
    <name type="common">Giant reed</name>
    <name type="synonym">Donax arundinaceus</name>
    <dbReference type="NCBI Taxonomy" id="35708"/>
    <lineage>
        <taxon>Eukaryota</taxon>
        <taxon>Viridiplantae</taxon>
        <taxon>Streptophyta</taxon>
        <taxon>Embryophyta</taxon>
        <taxon>Tracheophyta</taxon>
        <taxon>Spermatophyta</taxon>
        <taxon>Magnoliopsida</taxon>
        <taxon>Liliopsida</taxon>
        <taxon>Poales</taxon>
        <taxon>Poaceae</taxon>
        <taxon>PACMAD clade</taxon>
        <taxon>Arundinoideae</taxon>
        <taxon>Arundineae</taxon>
        <taxon>Arundo</taxon>
    </lineage>
</organism>
<reference evidence="1" key="1">
    <citation type="submission" date="2014-09" db="EMBL/GenBank/DDBJ databases">
        <authorList>
            <person name="Magalhaes I.L.F."/>
            <person name="Oliveira U."/>
            <person name="Santos F.R."/>
            <person name="Vidigal T.H.D.A."/>
            <person name="Brescovit A.D."/>
            <person name="Santos A.J."/>
        </authorList>
    </citation>
    <scope>NUCLEOTIDE SEQUENCE</scope>
    <source>
        <tissue evidence="1">Shoot tissue taken approximately 20 cm above the soil surface</tissue>
    </source>
</reference>